<accession>A0ABS2QDI3</accession>
<dbReference type="SMART" id="SM00028">
    <property type="entry name" value="TPR"/>
    <property type="match status" value="2"/>
</dbReference>
<keyword evidence="4" id="KW-1185">Reference proteome</keyword>
<dbReference type="SUPFAM" id="SSF47413">
    <property type="entry name" value="lambda repressor-like DNA-binding domains"/>
    <property type="match status" value="1"/>
</dbReference>
<dbReference type="Pfam" id="PF18768">
    <property type="entry name" value="RNPP_C"/>
    <property type="match status" value="1"/>
</dbReference>
<organism evidence="3 4">
    <name type="scientific">Peribacillus deserti</name>
    <dbReference type="NCBI Taxonomy" id="673318"/>
    <lineage>
        <taxon>Bacteria</taxon>
        <taxon>Bacillati</taxon>
        <taxon>Bacillota</taxon>
        <taxon>Bacilli</taxon>
        <taxon>Bacillales</taxon>
        <taxon>Bacillaceae</taxon>
        <taxon>Peribacillus</taxon>
    </lineage>
</organism>
<comment type="caution">
    <text evidence="3">The sequence shown here is derived from an EMBL/GenBank/DDBJ whole genome shotgun (WGS) entry which is preliminary data.</text>
</comment>
<sequence length="303" mass="35992">MDTLELGKTIKEIRKARKYTQKELADGICTQAYISKLESGFIIPSADFLYRISIRMGISMNDFFLNKDSIRRDYFNDIDLFVRQKLKESDFKAILDLIEKEVKNPLLTSKADKQFFMWHKGVCIFYLHNDLEKALQLLTDGLYYIYEKETQFTQREVEILVSIGNIYNDSKDYLQAEESYKKAIRIIKELSMKTVKTTIYIRVLYNYSKLLYRRSEYTLSLKYVNEAILKCISIDSLYLLGDLKYQKGLILLQLNQYQRSREAMLEASYLFKVQNNYKYFEHVQNQITKNMDLKLFKNDKDLG</sequence>
<evidence type="ECO:0000313" key="4">
    <source>
        <dbReference type="Proteomes" id="UP000823486"/>
    </source>
</evidence>
<dbReference type="Gene3D" id="1.25.40.10">
    <property type="entry name" value="Tetratricopeptide repeat domain"/>
    <property type="match status" value="1"/>
</dbReference>
<dbReference type="PANTHER" id="PTHR37038">
    <property type="entry name" value="TRANSCRIPTIONAL REGULATOR-RELATED"/>
    <property type="match status" value="1"/>
</dbReference>
<proteinExistence type="predicted"/>
<dbReference type="InterPro" id="IPR053163">
    <property type="entry name" value="HTH-type_regulator_Rgg"/>
</dbReference>
<name>A0ABS2QDI3_9BACI</name>
<evidence type="ECO:0000313" key="3">
    <source>
        <dbReference type="EMBL" id="MBM7690739.1"/>
    </source>
</evidence>
<dbReference type="PROSITE" id="PS50005">
    <property type="entry name" value="TPR"/>
    <property type="match status" value="1"/>
</dbReference>
<dbReference type="CDD" id="cd00093">
    <property type="entry name" value="HTH_XRE"/>
    <property type="match status" value="1"/>
</dbReference>
<dbReference type="InterPro" id="IPR001387">
    <property type="entry name" value="Cro/C1-type_HTH"/>
</dbReference>
<evidence type="ECO:0000256" key="1">
    <source>
        <dbReference type="PROSITE-ProRule" id="PRU00339"/>
    </source>
</evidence>
<feature type="repeat" description="TPR" evidence="1">
    <location>
        <begin position="157"/>
        <end position="190"/>
    </location>
</feature>
<reference evidence="3 4" key="1">
    <citation type="submission" date="2021-01" db="EMBL/GenBank/DDBJ databases">
        <title>Genomic Encyclopedia of Type Strains, Phase IV (KMG-IV): sequencing the most valuable type-strain genomes for metagenomic binning, comparative biology and taxonomic classification.</title>
        <authorList>
            <person name="Goeker M."/>
        </authorList>
    </citation>
    <scope>NUCLEOTIDE SEQUENCE [LARGE SCALE GENOMIC DNA]</scope>
    <source>
        <strain evidence="3 4">DSM 105482</strain>
    </source>
</reference>
<dbReference type="InterPro" id="IPR041315">
    <property type="entry name" value="PlcR_TPR"/>
</dbReference>
<dbReference type="Pfam" id="PF01381">
    <property type="entry name" value="HTH_3"/>
    <property type="match status" value="1"/>
</dbReference>
<evidence type="ECO:0000259" key="2">
    <source>
        <dbReference type="PROSITE" id="PS50943"/>
    </source>
</evidence>
<dbReference type="SMART" id="SM00530">
    <property type="entry name" value="HTH_XRE"/>
    <property type="match status" value="1"/>
</dbReference>
<dbReference type="InterPro" id="IPR010982">
    <property type="entry name" value="Lambda_DNA-bd_dom_sf"/>
</dbReference>
<dbReference type="EMBL" id="JAFBFI010000001">
    <property type="protein sequence ID" value="MBM7690739.1"/>
    <property type="molecule type" value="Genomic_DNA"/>
</dbReference>
<protein>
    <submittedName>
        <fullName evidence="3">Transcriptional regulator with XRE-family HTH domain</fullName>
    </submittedName>
</protein>
<keyword evidence="1" id="KW-0802">TPR repeat</keyword>
<feature type="domain" description="HTH cro/C1-type" evidence="2">
    <location>
        <begin position="10"/>
        <end position="63"/>
    </location>
</feature>
<dbReference type="RefSeq" id="WP_204537426.1">
    <property type="nucleotide sequence ID" value="NZ_JAFBFI010000001.1"/>
</dbReference>
<dbReference type="InterPro" id="IPR011990">
    <property type="entry name" value="TPR-like_helical_dom_sf"/>
</dbReference>
<dbReference type="PROSITE" id="PS50943">
    <property type="entry name" value="HTH_CROC1"/>
    <property type="match status" value="1"/>
</dbReference>
<dbReference type="SUPFAM" id="SSF48452">
    <property type="entry name" value="TPR-like"/>
    <property type="match status" value="1"/>
</dbReference>
<dbReference type="PANTHER" id="PTHR37038:SF14">
    <property type="entry name" value="TRANSCRIPTIONAL ACTIVATOR"/>
    <property type="match status" value="1"/>
</dbReference>
<gene>
    <name evidence="3" type="ORF">JOC77_000142</name>
</gene>
<dbReference type="Proteomes" id="UP000823486">
    <property type="component" value="Unassembled WGS sequence"/>
</dbReference>
<dbReference type="InterPro" id="IPR019734">
    <property type="entry name" value="TPR_rpt"/>
</dbReference>